<evidence type="ECO:0000256" key="1">
    <source>
        <dbReference type="ARBA" id="ARBA00022722"/>
    </source>
</evidence>
<keyword evidence="6" id="KW-1185">Reference proteome</keyword>
<accession>A0A1V9YH59</accession>
<feature type="domain" description="Exonuclease" evidence="4">
    <location>
        <begin position="5"/>
        <end position="185"/>
    </location>
</feature>
<organism evidence="5 6">
    <name type="scientific">Achlya hypogyna</name>
    <name type="common">Oomycete</name>
    <name type="synonym">Protoachlya hypogyna</name>
    <dbReference type="NCBI Taxonomy" id="1202772"/>
    <lineage>
        <taxon>Eukaryota</taxon>
        <taxon>Sar</taxon>
        <taxon>Stramenopiles</taxon>
        <taxon>Oomycota</taxon>
        <taxon>Saprolegniomycetes</taxon>
        <taxon>Saprolegniales</taxon>
        <taxon>Achlyaceae</taxon>
        <taxon>Achlya</taxon>
    </lineage>
</organism>
<name>A0A1V9YH59_ACHHY</name>
<dbReference type="InterPro" id="IPR047201">
    <property type="entry name" value="ERI-1_3'hExo-like"/>
</dbReference>
<protein>
    <recommendedName>
        <fullName evidence="4">Exonuclease domain-containing protein</fullName>
    </recommendedName>
</protein>
<dbReference type="SMART" id="SM00479">
    <property type="entry name" value="EXOIII"/>
    <property type="match status" value="1"/>
</dbReference>
<evidence type="ECO:0000313" key="5">
    <source>
        <dbReference type="EMBL" id="OQR85065.1"/>
    </source>
</evidence>
<evidence type="ECO:0000256" key="3">
    <source>
        <dbReference type="ARBA" id="ARBA00022839"/>
    </source>
</evidence>
<dbReference type="GO" id="GO:0003676">
    <property type="term" value="F:nucleic acid binding"/>
    <property type="evidence" value="ECO:0007669"/>
    <property type="project" value="InterPro"/>
</dbReference>
<dbReference type="PANTHER" id="PTHR23044:SF61">
    <property type="entry name" value="3'-5' EXORIBONUCLEASE 1-RELATED"/>
    <property type="match status" value="1"/>
</dbReference>
<keyword evidence="1" id="KW-0540">Nuclease</keyword>
<dbReference type="AlphaFoldDB" id="A0A1V9YH59"/>
<dbReference type="SUPFAM" id="SSF53098">
    <property type="entry name" value="Ribonuclease H-like"/>
    <property type="match status" value="1"/>
</dbReference>
<dbReference type="EMBL" id="JNBR01001826">
    <property type="protein sequence ID" value="OQR85065.1"/>
    <property type="molecule type" value="Genomic_DNA"/>
</dbReference>
<evidence type="ECO:0000313" key="6">
    <source>
        <dbReference type="Proteomes" id="UP000243579"/>
    </source>
</evidence>
<comment type="caution">
    <text evidence="5">The sequence shown here is derived from an EMBL/GenBank/DDBJ whole genome shotgun (WGS) entry which is preliminary data.</text>
</comment>
<dbReference type="OrthoDB" id="448399at2759"/>
<dbReference type="CDD" id="cd06133">
    <property type="entry name" value="ERI-1_3'hExo_like"/>
    <property type="match status" value="1"/>
</dbReference>
<keyword evidence="2" id="KW-0378">Hydrolase</keyword>
<proteinExistence type="predicted"/>
<dbReference type="Gene3D" id="3.30.420.10">
    <property type="entry name" value="Ribonuclease H-like superfamily/Ribonuclease H"/>
    <property type="match status" value="1"/>
</dbReference>
<dbReference type="Proteomes" id="UP000243579">
    <property type="component" value="Unassembled WGS sequence"/>
</dbReference>
<gene>
    <name evidence="5" type="ORF">ACHHYP_20614</name>
</gene>
<dbReference type="Pfam" id="PF00929">
    <property type="entry name" value="RNase_T"/>
    <property type="match status" value="1"/>
</dbReference>
<sequence>MILRYILVLDFEATCSPTLARSDMEIIEFPIVVVDMETRTVVAEFHSYVRATLHDGLLDPFCTELTGIDQETVNGAPDFRTVFADACAFCTSYLARGIFVTCGDWDLKSMLPTQCARSGLAIPDDFTCWINIKQAFHAWNGQRPRGMVDMLSVLGMPLVGRHHSGIDDSRNIAAVAMRMLEGGHVFEPTPFKRSGRHPRYK</sequence>
<dbReference type="InterPro" id="IPR012337">
    <property type="entry name" value="RNaseH-like_sf"/>
</dbReference>
<dbReference type="InterPro" id="IPR013520">
    <property type="entry name" value="Ribonucl_H"/>
</dbReference>
<dbReference type="GO" id="GO:0000175">
    <property type="term" value="F:3'-5'-RNA exonuclease activity"/>
    <property type="evidence" value="ECO:0007669"/>
    <property type="project" value="InterPro"/>
</dbReference>
<reference evidence="5 6" key="1">
    <citation type="journal article" date="2014" name="Genome Biol. Evol.">
        <title>The secreted proteins of Achlya hypogyna and Thraustotheca clavata identify the ancestral oomycete secretome and reveal gene acquisitions by horizontal gene transfer.</title>
        <authorList>
            <person name="Misner I."/>
            <person name="Blouin N."/>
            <person name="Leonard G."/>
            <person name="Richards T.A."/>
            <person name="Lane C.E."/>
        </authorList>
    </citation>
    <scope>NUCLEOTIDE SEQUENCE [LARGE SCALE GENOMIC DNA]</scope>
    <source>
        <strain evidence="5 6">ATCC 48635</strain>
    </source>
</reference>
<dbReference type="STRING" id="1202772.A0A1V9YH59"/>
<dbReference type="InterPro" id="IPR051274">
    <property type="entry name" value="3-5_Exoribonuclease"/>
</dbReference>
<keyword evidence="3" id="KW-0269">Exonuclease</keyword>
<evidence type="ECO:0000256" key="2">
    <source>
        <dbReference type="ARBA" id="ARBA00022801"/>
    </source>
</evidence>
<dbReference type="PANTHER" id="PTHR23044">
    <property type="entry name" value="3'-5' EXONUCLEASE ERI1-RELATED"/>
    <property type="match status" value="1"/>
</dbReference>
<evidence type="ECO:0000259" key="4">
    <source>
        <dbReference type="SMART" id="SM00479"/>
    </source>
</evidence>
<dbReference type="InterPro" id="IPR036397">
    <property type="entry name" value="RNaseH_sf"/>
</dbReference>